<gene>
    <name evidence="1" type="ORF">PHMEG_00010360</name>
</gene>
<evidence type="ECO:0000313" key="2">
    <source>
        <dbReference type="Proteomes" id="UP000198211"/>
    </source>
</evidence>
<protein>
    <submittedName>
        <fullName evidence="1">Uncharacterized protein</fullName>
    </submittedName>
</protein>
<sequence>MLKASALPVEWIDQLRCRVADLHREVVDKREKRRHQNIRVLRDCMRHYDGDFVLWPRDVYRDSCGLAGRAPFKSWKLPHAFAIHHRLTNKRYVIDGSRLKFHPDSSLEVNDEGLAHVGNQAMVLGARGIT</sequence>
<name>A0A225WE86_9STRA</name>
<dbReference type="EMBL" id="NBNE01001029">
    <property type="protein sequence ID" value="OWZ15915.1"/>
    <property type="molecule type" value="Genomic_DNA"/>
</dbReference>
<comment type="caution">
    <text evidence="1">The sequence shown here is derived from an EMBL/GenBank/DDBJ whole genome shotgun (WGS) entry which is preliminary data.</text>
</comment>
<organism evidence="1 2">
    <name type="scientific">Phytophthora megakarya</name>
    <dbReference type="NCBI Taxonomy" id="4795"/>
    <lineage>
        <taxon>Eukaryota</taxon>
        <taxon>Sar</taxon>
        <taxon>Stramenopiles</taxon>
        <taxon>Oomycota</taxon>
        <taxon>Peronosporomycetes</taxon>
        <taxon>Peronosporales</taxon>
        <taxon>Peronosporaceae</taxon>
        <taxon>Phytophthora</taxon>
    </lineage>
</organism>
<evidence type="ECO:0000313" key="1">
    <source>
        <dbReference type="EMBL" id="OWZ15915.1"/>
    </source>
</evidence>
<keyword evidence="2" id="KW-1185">Reference proteome</keyword>
<accession>A0A225WE86</accession>
<dbReference type="AlphaFoldDB" id="A0A225WE86"/>
<dbReference type="Proteomes" id="UP000198211">
    <property type="component" value="Unassembled WGS sequence"/>
</dbReference>
<proteinExistence type="predicted"/>
<reference evidence="2" key="1">
    <citation type="submission" date="2017-03" db="EMBL/GenBank/DDBJ databases">
        <title>Phytopthora megakarya and P. palmivora, two closely related causual agents of cacao black pod achieved similar genome size and gene model numbers by different mechanisms.</title>
        <authorList>
            <person name="Ali S."/>
            <person name="Shao J."/>
            <person name="Larry D.J."/>
            <person name="Kronmiller B."/>
            <person name="Shen D."/>
            <person name="Strem M.D."/>
            <person name="Melnick R.L."/>
            <person name="Guiltinan M.J."/>
            <person name="Tyler B.M."/>
            <person name="Meinhardt L.W."/>
            <person name="Bailey B.A."/>
        </authorList>
    </citation>
    <scope>NUCLEOTIDE SEQUENCE [LARGE SCALE GENOMIC DNA]</scope>
    <source>
        <strain evidence="2">zdho120</strain>
    </source>
</reference>